<dbReference type="NCBIfam" id="TIGR02151">
    <property type="entry name" value="IPP_isom_2"/>
    <property type="match status" value="1"/>
</dbReference>
<dbReference type="GO" id="GO:0000287">
    <property type="term" value="F:magnesium ion binding"/>
    <property type="evidence" value="ECO:0007669"/>
    <property type="project" value="UniProtKB-UniRule"/>
</dbReference>
<keyword evidence="9 11" id="KW-0413">Isomerase</keyword>
<evidence type="ECO:0000256" key="8">
    <source>
        <dbReference type="ARBA" id="ARBA00023229"/>
    </source>
</evidence>
<feature type="binding site" evidence="11">
    <location>
        <begin position="290"/>
        <end position="291"/>
    </location>
    <ligand>
        <name>FMN</name>
        <dbReference type="ChEBI" id="CHEBI:58210"/>
    </ligand>
</feature>
<accession>A0A1Y3GBX8</accession>
<comment type="catalytic activity">
    <reaction evidence="11">
        <text>isopentenyl diphosphate = dimethylallyl diphosphate</text>
        <dbReference type="Rhea" id="RHEA:23284"/>
        <dbReference type="ChEBI" id="CHEBI:57623"/>
        <dbReference type="ChEBI" id="CHEBI:128769"/>
        <dbReference type="EC" id="5.3.3.2"/>
    </reaction>
</comment>
<evidence type="ECO:0000256" key="6">
    <source>
        <dbReference type="ARBA" id="ARBA00022842"/>
    </source>
</evidence>
<dbReference type="EMBL" id="MRZU01000003">
    <property type="protein sequence ID" value="OUJ18972.1"/>
    <property type="molecule type" value="Genomic_DNA"/>
</dbReference>
<feature type="binding site" evidence="11">
    <location>
        <position position="158"/>
    </location>
    <ligand>
        <name>Mg(2+)</name>
        <dbReference type="ChEBI" id="CHEBI:18420"/>
    </ligand>
</feature>
<dbReference type="EC" id="5.3.3.2" evidence="11"/>
<sequence length="350" mass="37574">MKITDRKLEHLYVSKKYDVESSATGFEDVSLLHRALPEVDKDSVDTTTVFLGKELDFPFVIPAITGGHPKLRDVNRRLALAAERLNVGIGVGSQRAAIEDGSLAGSLEVVAESAPNALKIANLGAPQLVEGYGVDEANQAIDMIDADVFCIHLNFLQEAIQLEGDTDSDGVINSIEKLSNELDIPVMVKETGAGISRPVGRLLEDAGVDAIDVAGLGGTDWTIIESIRARNEGNRFKESLGQTFSGWGIPTVSSLLELDVDIPVMASGGVRSGIDIAKSIALDADVAGVALPLVKPATENIDQVTNYLNRLKEELKIAMFLTGSKNISELKETPIVITGKTREWKESRSL</sequence>
<feature type="domain" description="FMN-dependent dehydrogenase" evidence="12">
    <location>
        <begin position="172"/>
        <end position="333"/>
    </location>
</feature>
<comment type="caution">
    <text evidence="13">The sequence shown here is derived from an EMBL/GenBank/DDBJ whole genome shotgun (WGS) entry which is preliminary data.</text>
</comment>
<feature type="binding site" evidence="11">
    <location>
        <begin position="63"/>
        <end position="65"/>
    </location>
    <ligand>
        <name>FMN</name>
        <dbReference type="ChEBI" id="CHEBI:58210"/>
    </ligand>
</feature>
<evidence type="ECO:0000256" key="1">
    <source>
        <dbReference type="ARBA" id="ARBA00001917"/>
    </source>
</evidence>
<keyword evidence="3 11" id="KW-0285">Flavoprotein</keyword>
<evidence type="ECO:0000256" key="10">
    <source>
        <dbReference type="ARBA" id="ARBA00025810"/>
    </source>
</evidence>
<dbReference type="GO" id="GO:0070402">
    <property type="term" value="F:NADPH binding"/>
    <property type="evidence" value="ECO:0007669"/>
    <property type="project" value="UniProtKB-UniRule"/>
</dbReference>
<keyword evidence="7 11" id="KW-0521">NADP</keyword>
<proteinExistence type="inferred from homology"/>
<dbReference type="OrthoDB" id="371955at2157"/>
<feature type="binding site" evidence="11">
    <location>
        <begin position="93"/>
        <end position="95"/>
    </location>
    <ligand>
        <name>substrate</name>
    </ligand>
</feature>
<evidence type="ECO:0000259" key="12">
    <source>
        <dbReference type="Pfam" id="PF01070"/>
    </source>
</evidence>
<dbReference type="HAMAP" id="MF_00354">
    <property type="entry name" value="Idi_2"/>
    <property type="match status" value="1"/>
</dbReference>
<evidence type="ECO:0000256" key="4">
    <source>
        <dbReference type="ARBA" id="ARBA00022643"/>
    </source>
</evidence>
<keyword evidence="5 11" id="KW-0479">Metal-binding</keyword>
<dbReference type="InterPro" id="IPR013785">
    <property type="entry name" value="Aldolase_TIM"/>
</dbReference>
<feature type="binding site" evidence="11">
    <location>
        <begin position="269"/>
        <end position="271"/>
    </location>
    <ligand>
        <name>FMN</name>
        <dbReference type="ChEBI" id="CHEBI:58210"/>
    </ligand>
</feature>
<feature type="binding site" evidence="11">
    <location>
        <position position="189"/>
    </location>
    <ligand>
        <name>FMN</name>
        <dbReference type="ChEBI" id="CHEBI:58210"/>
    </ligand>
</feature>
<feature type="binding site" evidence="11">
    <location>
        <position position="157"/>
    </location>
    <ligand>
        <name>substrate</name>
    </ligand>
</feature>
<evidence type="ECO:0000313" key="14">
    <source>
        <dbReference type="Proteomes" id="UP000195137"/>
    </source>
</evidence>
<dbReference type="CDD" id="cd02811">
    <property type="entry name" value="IDI-2_FMN"/>
    <property type="match status" value="1"/>
</dbReference>
<evidence type="ECO:0000256" key="5">
    <source>
        <dbReference type="ARBA" id="ARBA00022723"/>
    </source>
</evidence>
<dbReference type="AlphaFoldDB" id="A0A1Y3GBX8"/>
<dbReference type="InterPro" id="IPR000262">
    <property type="entry name" value="FMN-dep_DH"/>
</dbReference>
<dbReference type="GO" id="GO:0016491">
    <property type="term" value="F:oxidoreductase activity"/>
    <property type="evidence" value="ECO:0007669"/>
    <property type="project" value="InterPro"/>
</dbReference>
<feature type="binding site" evidence="11">
    <location>
        <position position="122"/>
    </location>
    <ligand>
        <name>FMN</name>
        <dbReference type="ChEBI" id="CHEBI:58210"/>
    </ligand>
</feature>
<comment type="subcellular location">
    <subcellularLocation>
        <location evidence="11">Cytoplasm</location>
    </subcellularLocation>
</comment>
<name>A0A1Y3GBX8_9EURY</name>
<evidence type="ECO:0000256" key="9">
    <source>
        <dbReference type="ARBA" id="ARBA00023235"/>
    </source>
</evidence>
<dbReference type="PANTHER" id="PTHR43665:SF1">
    <property type="entry name" value="ISOPENTENYL-DIPHOSPHATE DELTA-ISOMERASE"/>
    <property type="match status" value="1"/>
</dbReference>
<evidence type="ECO:0000256" key="3">
    <source>
        <dbReference type="ARBA" id="ARBA00022630"/>
    </source>
</evidence>
<comment type="similarity">
    <text evidence="11">Belongs to the IPP isomerase type 2 family.</text>
</comment>
<dbReference type="GO" id="GO:0004452">
    <property type="term" value="F:isopentenyl-diphosphate delta-isomerase activity"/>
    <property type="evidence" value="ECO:0007669"/>
    <property type="project" value="UniProtKB-UniRule"/>
</dbReference>
<keyword evidence="4 11" id="KW-0288">FMN</keyword>
<evidence type="ECO:0000313" key="13">
    <source>
        <dbReference type="EMBL" id="OUJ18972.1"/>
    </source>
</evidence>
<comment type="cofactor">
    <cofactor evidence="11">
        <name>NADPH</name>
        <dbReference type="ChEBI" id="CHEBI:57783"/>
    </cofactor>
</comment>
<dbReference type="PANTHER" id="PTHR43665">
    <property type="entry name" value="ISOPENTENYL-DIPHOSPHATE DELTA-ISOMERASE"/>
    <property type="match status" value="1"/>
</dbReference>
<feature type="binding site" evidence="11">
    <location>
        <position position="219"/>
    </location>
    <ligand>
        <name>FMN</name>
        <dbReference type="ChEBI" id="CHEBI:58210"/>
    </ligand>
</feature>
<dbReference type="Proteomes" id="UP000195137">
    <property type="component" value="Unassembled WGS sequence"/>
</dbReference>
<keyword evidence="6 11" id="KW-0460">Magnesium</keyword>
<keyword evidence="14" id="KW-1185">Reference proteome</keyword>
<comment type="cofactor">
    <cofactor evidence="1 11">
        <name>FMN</name>
        <dbReference type="ChEBI" id="CHEBI:58210"/>
    </cofactor>
</comment>
<dbReference type="GO" id="GO:0008299">
    <property type="term" value="P:isoprenoid biosynthetic process"/>
    <property type="evidence" value="ECO:0007669"/>
    <property type="project" value="UniProtKB-UniRule"/>
</dbReference>
<comment type="subunit">
    <text evidence="10 11">Homooctamer. Dimer of tetramers.</text>
</comment>
<organism evidence="13 14">
    <name type="scientific">Methanonatronarchaeum thermophilum</name>
    <dbReference type="NCBI Taxonomy" id="1927129"/>
    <lineage>
        <taxon>Archaea</taxon>
        <taxon>Methanobacteriati</taxon>
        <taxon>Methanobacteriota</taxon>
        <taxon>Methanonatronarchaeia</taxon>
        <taxon>Methanonatronarchaeales</taxon>
        <taxon>Methanonatronarchaeaceae</taxon>
        <taxon>Methanonatronarchaeum</taxon>
    </lineage>
</organism>
<dbReference type="GO" id="GO:0010181">
    <property type="term" value="F:FMN binding"/>
    <property type="evidence" value="ECO:0007669"/>
    <property type="project" value="UniProtKB-UniRule"/>
</dbReference>
<evidence type="ECO:0000256" key="2">
    <source>
        <dbReference type="ARBA" id="ARBA00022490"/>
    </source>
</evidence>
<dbReference type="Gene3D" id="3.20.20.70">
    <property type="entry name" value="Aldolase class I"/>
    <property type="match status" value="1"/>
</dbReference>
<reference evidence="13 14" key="1">
    <citation type="submission" date="2016-12" db="EMBL/GenBank/DDBJ databases">
        <title>Discovery of methanogenic haloarchaea.</title>
        <authorList>
            <person name="Sorokin D.Y."/>
            <person name="Makarova K.S."/>
            <person name="Abbas B."/>
            <person name="Ferrer M."/>
            <person name="Golyshin P.N."/>
        </authorList>
    </citation>
    <scope>NUCLEOTIDE SEQUENCE [LARGE SCALE GENOMIC DNA]</scope>
    <source>
        <strain evidence="13">AMET1</strain>
    </source>
</reference>
<comment type="cofactor">
    <cofactor evidence="11">
        <name>Mg(2+)</name>
        <dbReference type="ChEBI" id="CHEBI:18420"/>
    </cofactor>
</comment>
<keyword evidence="2 11" id="KW-0963">Cytoplasm</keyword>
<keyword evidence="8 11" id="KW-0414">Isoprene biosynthesis</keyword>
<gene>
    <name evidence="11" type="primary">fni</name>
    <name evidence="13" type="ORF">AMET1_0623</name>
</gene>
<dbReference type="GO" id="GO:0005737">
    <property type="term" value="C:cytoplasm"/>
    <property type="evidence" value="ECO:0007669"/>
    <property type="project" value="UniProtKB-SubCell"/>
</dbReference>
<feature type="binding site" evidence="11">
    <location>
        <begin position="6"/>
        <end position="7"/>
    </location>
    <ligand>
        <name>substrate</name>
    </ligand>
</feature>
<evidence type="ECO:0000256" key="7">
    <source>
        <dbReference type="ARBA" id="ARBA00022857"/>
    </source>
</evidence>
<dbReference type="SMART" id="SM01240">
    <property type="entry name" value="IMPDH"/>
    <property type="match status" value="1"/>
</dbReference>
<dbReference type="SUPFAM" id="SSF51395">
    <property type="entry name" value="FMN-linked oxidoreductases"/>
    <property type="match status" value="1"/>
</dbReference>
<dbReference type="InterPro" id="IPR011179">
    <property type="entry name" value="IPdP_isomerase"/>
</dbReference>
<feature type="binding site" evidence="11">
    <location>
        <position position="93"/>
    </location>
    <ligand>
        <name>FMN</name>
        <dbReference type="ChEBI" id="CHEBI:58210"/>
    </ligand>
</feature>
<protein>
    <recommendedName>
        <fullName evidence="11">Isopentenyl-diphosphate delta-isomerase</fullName>
        <shortName evidence="11">IPP isomerase</shortName>
        <ecNumber evidence="11">5.3.3.2</ecNumber>
    </recommendedName>
    <alternativeName>
        <fullName evidence="11">Isopentenyl diphosphate:dimethylallyl diphosphate isomerase</fullName>
    </alternativeName>
    <alternativeName>
        <fullName evidence="11">Isopentenyl pyrophosphate isomerase</fullName>
    </alternativeName>
    <alternativeName>
        <fullName evidence="11">Type 2 isopentenyl diphosphate isomerase</fullName>
        <shortName evidence="11">IDI-2</shortName>
    </alternativeName>
</protein>
<dbReference type="PIRSF" id="PIRSF003314">
    <property type="entry name" value="IPP_isomerase"/>
    <property type="match status" value="1"/>
</dbReference>
<comment type="caution">
    <text evidence="11">Lacks conserved residue(s) required for the propagation of feature annotation.</text>
</comment>
<comment type="function">
    <text evidence="11">Involved in the biosynthesis of isoprenoids. Catalyzes the 1,3-allylic rearrangement of the homoallylic substrate isopentenyl (IPP) to its allylic isomer, dimethylallyl diphosphate (DMAPP).</text>
</comment>
<evidence type="ECO:0000256" key="11">
    <source>
        <dbReference type="HAMAP-Rule" id="MF_00354"/>
    </source>
</evidence>
<dbReference type="Pfam" id="PF01070">
    <property type="entry name" value="FMN_dh"/>
    <property type="match status" value="1"/>
</dbReference>